<evidence type="ECO:0000259" key="2">
    <source>
        <dbReference type="Pfam" id="PF01478"/>
    </source>
</evidence>
<protein>
    <submittedName>
        <fullName evidence="3">Prepilin peptidase</fullName>
        <ecNumber evidence="3">3.4.23.43</ecNumber>
    </submittedName>
</protein>
<dbReference type="EC" id="3.4.23.43" evidence="3"/>
<reference evidence="4" key="1">
    <citation type="journal article" date="2019" name="Int. J. Syst. Evol. Microbiol.">
        <title>The Global Catalogue of Microorganisms (GCM) 10K type strain sequencing project: providing services to taxonomists for standard genome sequencing and annotation.</title>
        <authorList>
            <consortium name="The Broad Institute Genomics Platform"/>
            <consortium name="The Broad Institute Genome Sequencing Center for Infectious Disease"/>
            <person name="Wu L."/>
            <person name="Ma J."/>
        </authorList>
    </citation>
    <scope>NUCLEOTIDE SEQUENCE [LARGE SCALE GENOMIC DNA]</scope>
    <source>
        <strain evidence="4">CGMCC 4.7289</strain>
    </source>
</reference>
<feature type="transmembrane region" description="Helical" evidence="1">
    <location>
        <begin position="92"/>
        <end position="110"/>
    </location>
</feature>
<dbReference type="EMBL" id="JBHSAY010000005">
    <property type="protein sequence ID" value="MFC4130485.1"/>
    <property type="molecule type" value="Genomic_DNA"/>
</dbReference>
<name>A0ABV8LHT8_9ACTN</name>
<dbReference type="Pfam" id="PF01478">
    <property type="entry name" value="Peptidase_A24"/>
    <property type="match status" value="1"/>
</dbReference>
<feature type="transmembrane region" description="Helical" evidence="1">
    <location>
        <begin position="116"/>
        <end position="134"/>
    </location>
</feature>
<comment type="caution">
    <text evidence="3">The sequence shown here is derived from an EMBL/GenBank/DDBJ whole genome shotgun (WGS) entry which is preliminary data.</text>
</comment>
<keyword evidence="1" id="KW-1133">Transmembrane helix</keyword>
<feature type="transmembrane region" description="Helical" evidence="1">
    <location>
        <begin position="141"/>
        <end position="159"/>
    </location>
</feature>
<proteinExistence type="predicted"/>
<evidence type="ECO:0000313" key="3">
    <source>
        <dbReference type="EMBL" id="MFC4130485.1"/>
    </source>
</evidence>
<feature type="transmembrane region" description="Helical" evidence="1">
    <location>
        <begin position="66"/>
        <end position="85"/>
    </location>
</feature>
<organism evidence="3 4">
    <name type="scientific">Hamadaea flava</name>
    <dbReference type="NCBI Taxonomy" id="1742688"/>
    <lineage>
        <taxon>Bacteria</taxon>
        <taxon>Bacillati</taxon>
        <taxon>Actinomycetota</taxon>
        <taxon>Actinomycetes</taxon>
        <taxon>Micromonosporales</taxon>
        <taxon>Micromonosporaceae</taxon>
        <taxon>Hamadaea</taxon>
    </lineage>
</organism>
<gene>
    <name evidence="3" type="ORF">ACFOZ4_07705</name>
</gene>
<dbReference type="RefSeq" id="WP_253757807.1">
    <property type="nucleotide sequence ID" value="NZ_JAMZDZ010000001.1"/>
</dbReference>
<keyword evidence="3" id="KW-0378">Hydrolase</keyword>
<dbReference type="Proteomes" id="UP001595816">
    <property type="component" value="Unassembled WGS sequence"/>
</dbReference>
<keyword evidence="1" id="KW-0472">Membrane</keyword>
<feature type="transmembrane region" description="Helical" evidence="1">
    <location>
        <begin position="12"/>
        <end position="35"/>
    </location>
</feature>
<evidence type="ECO:0000256" key="1">
    <source>
        <dbReference type="SAM" id="Phobius"/>
    </source>
</evidence>
<sequence length="160" mass="16861">MSIRTVLDDRSIYSHVAALLAALWWITHAVLLSITDVRTHCLPLRLIATMSAGTLLLLAGAAPVRLLPAVLCGSLLAGVLFLLALPRHGVGLGDAALAFPIGVVLGWTGWTTVPVWALAAGLLMSLTALTLLALRRVEWRSTLPLGPFLLAAVLPALLLP</sequence>
<accession>A0ABV8LHT8</accession>
<dbReference type="GO" id="GO:0004190">
    <property type="term" value="F:aspartic-type endopeptidase activity"/>
    <property type="evidence" value="ECO:0007669"/>
    <property type="project" value="UniProtKB-EC"/>
</dbReference>
<dbReference type="InterPro" id="IPR000045">
    <property type="entry name" value="Prepilin_IV_endopep_pep"/>
</dbReference>
<evidence type="ECO:0000313" key="4">
    <source>
        <dbReference type="Proteomes" id="UP001595816"/>
    </source>
</evidence>
<keyword evidence="4" id="KW-1185">Reference proteome</keyword>
<keyword evidence="1" id="KW-0812">Transmembrane</keyword>
<feature type="domain" description="Prepilin type IV endopeptidase peptidase" evidence="2">
    <location>
        <begin position="26"/>
        <end position="126"/>
    </location>
</feature>